<proteinExistence type="predicted"/>
<keyword evidence="3" id="KW-1185">Reference proteome</keyword>
<dbReference type="OrthoDB" id="9789346at2"/>
<dbReference type="RefSeq" id="WP_129258325.1">
    <property type="nucleotide sequence ID" value="NZ_JBGKFY010000003.1"/>
</dbReference>
<keyword evidence="1" id="KW-0472">Membrane</keyword>
<dbReference type="PANTHER" id="PTHR34821:SF2">
    <property type="entry name" value="INNER MEMBRANE PROTEIN YDCZ"/>
    <property type="match status" value="1"/>
</dbReference>
<dbReference type="PANTHER" id="PTHR34821">
    <property type="entry name" value="INNER MEMBRANE PROTEIN YDCZ"/>
    <property type="match status" value="1"/>
</dbReference>
<feature type="transmembrane region" description="Helical" evidence="1">
    <location>
        <begin position="31"/>
        <end position="51"/>
    </location>
</feature>
<organism evidence="2 3">
    <name type="scientific">Blautia faecicola</name>
    <dbReference type="NCBI Taxonomy" id="2509240"/>
    <lineage>
        <taxon>Bacteria</taxon>
        <taxon>Bacillati</taxon>
        <taxon>Bacillota</taxon>
        <taxon>Clostridia</taxon>
        <taxon>Lachnospirales</taxon>
        <taxon>Lachnospiraceae</taxon>
        <taxon>Blautia</taxon>
    </lineage>
</organism>
<feature type="transmembrane region" description="Helical" evidence="1">
    <location>
        <begin position="92"/>
        <end position="115"/>
    </location>
</feature>
<dbReference type="Pfam" id="PF04657">
    <property type="entry name" value="DMT_YdcZ"/>
    <property type="match status" value="1"/>
</dbReference>
<gene>
    <name evidence="2" type="ORF">ETP43_12060</name>
</gene>
<protein>
    <submittedName>
        <fullName evidence="2">DMT family transporter</fullName>
    </submittedName>
</protein>
<dbReference type="InterPro" id="IPR006750">
    <property type="entry name" value="YdcZ"/>
</dbReference>
<dbReference type="EMBL" id="SDKC01000001">
    <property type="protein sequence ID" value="RXS75868.1"/>
    <property type="molecule type" value="Genomic_DNA"/>
</dbReference>
<feature type="transmembrane region" description="Helical" evidence="1">
    <location>
        <begin position="67"/>
        <end position="86"/>
    </location>
</feature>
<evidence type="ECO:0000256" key="1">
    <source>
        <dbReference type="SAM" id="Phobius"/>
    </source>
</evidence>
<accession>A0A4Q1RJN4</accession>
<name>A0A4Q1RJN4_9FIRM</name>
<dbReference type="Proteomes" id="UP000290106">
    <property type="component" value="Unassembled WGS sequence"/>
</dbReference>
<reference evidence="2 3" key="1">
    <citation type="submission" date="2019-01" db="EMBL/GenBank/DDBJ databases">
        <title>Blautia sp. nov. KGMB01111 isolated human feces.</title>
        <authorList>
            <person name="Park J.-E."/>
            <person name="Kim J.-S."/>
            <person name="Park S.-H."/>
        </authorList>
    </citation>
    <scope>NUCLEOTIDE SEQUENCE [LARGE SCALE GENOMIC DNA]</scope>
    <source>
        <strain evidence="2 3">KGMB01111</strain>
    </source>
</reference>
<evidence type="ECO:0000313" key="2">
    <source>
        <dbReference type="EMBL" id="RXS75868.1"/>
    </source>
</evidence>
<keyword evidence="1" id="KW-1133">Transmembrane helix</keyword>
<keyword evidence="1" id="KW-0812">Transmembrane</keyword>
<sequence>MLGIWIAVLSGALMSIQGVWNTQVTKQSSLWVSTGWVQLTALLVCVTAWFFTGRDPVGALWQVENKYTLLGGILGAFITVTVIQSMGKLGPAQATMLIVIAQLVVSYLIELFGIFGVEKQPFDWKKLAGTAIVVGGIILFKWE</sequence>
<comment type="caution">
    <text evidence="2">The sequence shown here is derived from an EMBL/GenBank/DDBJ whole genome shotgun (WGS) entry which is preliminary data.</text>
</comment>
<evidence type="ECO:0000313" key="3">
    <source>
        <dbReference type="Proteomes" id="UP000290106"/>
    </source>
</evidence>
<dbReference type="GO" id="GO:0005886">
    <property type="term" value="C:plasma membrane"/>
    <property type="evidence" value="ECO:0007669"/>
    <property type="project" value="TreeGrafter"/>
</dbReference>
<dbReference type="AlphaFoldDB" id="A0A4Q1RJN4"/>